<dbReference type="RefSeq" id="WP_188484503.1">
    <property type="nucleotide sequence ID" value="NZ_BMFC01000060.1"/>
</dbReference>
<protein>
    <recommendedName>
        <fullName evidence="4">Transposase</fullName>
    </recommendedName>
</protein>
<dbReference type="EMBL" id="BMFC01000060">
    <property type="protein sequence ID" value="GGC24868.1"/>
    <property type="molecule type" value="Genomic_DNA"/>
</dbReference>
<evidence type="ECO:0008006" key="4">
    <source>
        <dbReference type="Google" id="ProtNLM"/>
    </source>
</evidence>
<feature type="region of interest" description="Disordered" evidence="1">
    <location>
        <begin position="1"/>
        <end position="29"/>
    </location>
</feature>
<accession>A0ABQ1LJY1</accession>
<keyword evidence="3" id="KW-1185">Reference proteome</keyword>
<evidence type="ECO:0000256" key="1">
    <source>
        <dbReference type="SAM" id="MobiDB-lite"/>
    </source>
</evidence>
<sequence length="66" mass="7059">MSVIMGPQRPPFAPSVNPTGGKQKAPHQPDAALFQCKRLHSAIGYVTPHEAGEDFYANLNAVEKAA</sequence>
<comment type="caution">
    <text evidence="2">The sequence shown here is derived from an EMBL/GenBank/DDBJ whole genome shotgun (WGS) entry which is preliminary data.</text>
</comment>
<name>A0ABQ1LJY1_9RHOB</name>
<evidence type="ECO:0000313" key="3">
    <source>
        <dbReference type="Proteomes" id="UP000645462"/>
    </source>
</evidence>
<evidence type="ECO:0000313" key="2">
    <source>
        <dbReference type="EMBL" id="GGC24868.1"/>
    </source>
</evidence>
<gene>
    <name evidence="2" type="ORF">GCM10011363_46600</name>
</gene>
<proteinExistence type="predicted"/>
<reference evidence="3" key="1">
    <citation type="journal article" date="2019" name="Int. J. Syst. Evol. Microbiol.">
        <title>The Global Catalogue of Microorganisms (GCM) 10K type strain sequencing project: providing services to taxonomists for standard genome sequencing and annotation.</title>
        <authorList>
            <consortium name="The Broad Institute Genomics Platform"/>
            <consortium name="The Broad Institute Genome Sequencing Center for Infectious Disease"/>
            <person name="Wu L."/>
            <person name="Ma J."/>
        </authorList>
    </citation>
    <scope>NUCLEOTIDE SEQUENCE [LARGE SCALE GENOMIC DNA]</scope>
    <source>
        <strain evidence="3">CGMCC 1.12478</strain>
    </source>
</reference>
<organism evidence="2 3">
    <name type="scientific">Marivita lacus</name>
    <dbReference type="NCBI Taxonomy" id="1323742"/>
    <lineage>
        <taxon>Bacteria</taxon>
        <taxon>Pseudomonadati</taxon>
        <taxon>Pseudomonadota</taxon>
        <taxon>Alphaproteobacteria</taxon>
        <taxon>Rhodobacterales</taxon>
        <taxon>Roseobacteraceae</taxon>
        <taxon>Marivita</taxon>
    </lineage>
</organism>
<dbReference type="Proteomes" id="UP000645462">
    <property type="component" value="Unassembled WGS sequence"/>
</dbReference>